<dbReference type="VEuPathDB" id="TriTrypDB:LtaPh_2315500"/>
<dbReference type="Proteomes" id="UP000419144">
    <property type="component" value="Unassembled WGS sequence"/>
</dbReference>
<comment type="caution">
    <text evidence="2">The sequence shown here is derived from an EMBL/GenBank/DDBJ whole genome shotgun (WGS) entry which is preliminary data.</text>
</comment>
<evidence type="ECO:0000313" key="3">
    <source>
        <dbReference type="Proteomes" id="UP000419144"/>
    </source>
</evidence>
<proteinExistence type="predicted"/>
<evidence type="ECO:0000313" key="2">
    <source>
        <dbReference type="EMBL" id="GET88798.1"/>
    </source>
</evidence>
<keyword evidence="1" id="KW-0472">Membrane</keyword>
<organism evidence="2 3">
    <name type="scientific">Leishmania tarentolae</name>
    <name type="common">Sauroleishmania tarentolae</name>
    <dbReference type="NCBI Taxonomy" id="5689"/>
    <lineage>
        <taxon>Eukaryota</taxon>
        <taxon>Discoba</taxon>
        <taxon>Euglenozoa</taxon>
        <taxon>Kinetoplastea</taxon>
        <taxon>Metakinetoplastina</taxon>
        <taxon>Trypanosomatida</taxon>
        <taxon>Trypanosomatidae</taxon>
        <taxon>Leishmaniinae</taxon>
        <taxon>Leishmania</taxon>
        <taxon>lizard Leishmania</taxon>
    </lineage>
</organism>
<protein>
    <submittedName>
        <fullName evidence="2">Uncharacterized protein</fullName>
    </submittedName>
</protein>
<feature type="transmembrane region" description="Helical" evidence="1">
    <location>
        <begin position="21"/>
        <end position="38"/>
    </location>
</feature>
<evidence type="ECO:0000256" key="1">
    <source>
        <dbReference type="SAM" id="Phobius"/>
    </source>
</evidence>
<name>A0A640KHJ9_LEITA</name>
<dbReference type="EMBL" id="BLBS01000030">
    <property type="protein sequence ID" value="GET88798.1"/>
    <property type="molecule type" value="Genomic_DNA"/>
</dbReference>
<keyword evidence="1" id="KW-1133">Transmembrane helix</keyword>
<dbReference type="AlphaFoldDB" id="A0A640KHJ9"/>
<accession>A0A640KHJ9</accession>
<reference evidence="2" key="1">
    <citation type="submission" date="2019-11" db="EMBL/GenBank/DDBJ databases">
        <title>Leishmania tarentolae CDS.</title>
        <authorList>
            <person name="Goto Y."/>
            <person name="Yamagishi J."/>
        </authorList>
    </citation>
    <scope>NUCLEOTIDE SEQUENCE [LARGE SCALE GENOMIC DNA]</scope>
    <source>
        <strain evidence="2">Parrot Tar II</strain>
    </source>
</reference>
<keyword evidence="1" id="KW-0812">Transmembrane</keyword>
<gene>
    <name evidence="2" type="ORF">LtaPh_2315500</name>
</gene>
<dbReference type="OrthoDB" id="266982at2759"/>
<keyword evidence="3" id="KW-1185">Reference proteome</keyword>
<sequence>MTLRDKAIGALRRHQDVAISAMVLTLVLCVCVPLLVVVPGSRPYGATFIAWALAFAVRAWRVLPRERAHVRKAAHRLADARMRQRGVGQVLPHFSASSRSLPVATYTTGNGLPSCPSTEVTLRCHGLLATRSCSPTPIRQALVGMGVSGMADGSRDKTSDTAAVAAPSSSDTFLSTSALESSAQFLALSNALSRQEPSCSIADRHIASATPSGSPSVSGRHASRRLHEPFAYMSPACASDFTTLSEQGSEVPSVEPASPPFMQAMASTSRTHGCTGTTMTPASLPQTSVVGGATQSPVGLPAELTQTHLDSKTPISLCSQPLKVGLSYSQKTTFSPPTYEEAVMSSPCNSSSPRIAVLSSTMRRQSLSPAVGRAGAS</sequence>